<dbReference type="EMBL" id="GIBP01000777">
    <property type="protein sequence ID" value="NDV29746.1"/>
    <property type="molecule type" value="Transcribed_RNA"/>
</dbReference>
<dbReference type="PROSITE" id="PS50011">
    <property type="entry name" value="PROTEIN_KINASE_DOM"/>
    <property type="match status" value="1"/>
</dbReference>
<dbReference type="SMART" id="SM00220">
    <property type="entry name" value="S_TKc"/>
    <property type="match status" value="1"/>
</dbReference>
<dbReference type="InterPro" id="IPR051681">
    <property type="entry name" value="Ser/Thr_Kinases-Pseudokinases"/>
</dbReference>
<evidence type="ECO:0000256" key="1">
    <source>
        <dbReference type="ARBA" id="ARBA00008171"/>
    </source>
</evidence>
<evidence type="ECO:0000256" key="2">
    <source>
        <dbReference type="ARBA" id="ARBA00022741"/>
    </source>
</evidence>
<dbReference type="PROSITE" id="PS00108">
    <property type="entry name" value="PROTEIN_KINASE_ST"/>
    <property type="match status" value="1"/>
</dbReference>
<dbReference type="InterPro" id="IPR001245">
    <property type="entry name" value="Ser-Thr/Tyr_kinase_cat_dom"/>
</dbReference>
<dbReference type="AlphaFoldDB" id="A0A6B2KYF0"/>
<organism evidence="5">
    <name type="scientific">Arcella intermedia</name>
    <dbReference type="NCBI Taxonomy" id="1963864"/>
    <lineage>
        <taxon>Eukaryota</taxon>
        <taxon>Amoebozoa</taxon>
        <taxon>Tubulinea</taxon>
        <taxon>Elardia</taxon>
        <taxon>Arcellinida</taxon>
        <taxon>Sphaerothecina</taxon>
        <taxon>Arcellidae</taxon>
        <taxon>Arcella</taxon>
    </lineage>
</organism>
<dbReference type="InterPro" id="IPR027417">
    <property type="entry name" value="P-loop_NTPase"/>
</dbReference>
<sequence>MKKIDLRHASRNFPTMTQFEILDSLQWEISRLSTVNHPNCVQFHGIYQNQPNTRTYIVMEFCDGGTLQGVLKKSPSLSKRWQWSMEVSQGLAYLHGQGIIHRDLKSENVLLDTLGCAKLADLGVSQVDSLVENKTAIVVDQGLQDQRFIAPENVSQPRLSNQATDIYALGLVFWQIISGGVPQLPRSLGAGFLSAWSDGSIVERESIPSDCPLSYHKLIMDCWNNSPELRPNVQRIIEDLSGMGEELNHGEPKLFVYCQKLERFVYPKKLEGLYYLAPYVTQFQVTEPIETYWSTYETNQKSSSGNPPLDLFETFKNFLNEKEQRVLLFFGGSGLGKSLSTFLFAIDILKDWWNYLNQDGKKPNYLPLFIRPALNSWNFSELKGAFSKVIDFWGLGKLDVPFLIIIDGYDECAGNHSHLYNLPQHLGLPDHLECKLIITCRPAIFPKDKLMDYFSFQKTLQVYYFLPFKTTQILSYVSKKLGWTEKTREDYQVQLENSPSLRGILRNPFVLSLFVESWSTVSKRNFKQLKKHQIYDCFLEHWISSYKHLLSKNVHKILVGEFGNLQESFTSFASEIAFLAFKNNNIVLDPKVTVHSAWSSLEALILKDSDLTYSNPDFDLKLMKINQPDNFSASYLERRGSEPPVLIRLEKEGSITYHCYSALKDGSNQILDITLTKESEDLFSDCDKESIIRLSIHQNADLYVKISQLSKLKVSRRSVLTKTDYIQLKNSHL</sequence>
<protein>
    <recommendedName>
        <fullName evidence="4">Protein kinase domain-containing protein</fullName>
    </recommendedName>
</protein>
<evidence type="ECO:0000313" key="5">
    <source>
        <dbReference type="EMBL" id="NDV29746.1"/>
    </source>
</evidence>
<dbReference type="GO" id="GO:0005524">
    <property type="term" value="F:ATP binding"/>
    <property type="evidence" value="ECO:0007669"/>
    <property type="project" value="UniProtKB-KW"/>
</dbReference>
<dbReference type="InterPro" id="IPR011009">
    <property type="entry name" value="Kinase-like_dom_sf"/>
</dbReference>
<dbReference type="Gene3D" id="3.40.50.300">
    <property type="entry name" value="P-loop containing nucleotide triphosphate hydrolases"/>
    <property type="match status" value="1"/>
</dbReference>
<dbReference type="SUPFAM" id="SSF52540">
    <property type="entry name" value="P-loop containing nucleoside triphosphate hydrolases"/>
    <property type="match status" value="1"/>
</dbReference>
<dbReference type="Gene3D" id="1.10.510.10">
    <property type="entry name" value="Transferase(Phosphotransferase) domain 1"/>
    <property type="match status" value="1"/>
</dbReference>
<keyword evidence="2" id="KW-0547">Nucleotide-binding</keyword>
<reference evidence="5" key="1">
    <citation type="journal article" date="2020" name="J. Eukaryot. Microbiol.">
        <title>De novo Sequencing, Assembly and Annotation of the Transcriptome for the Free-Living Testate Amoeba Arcella intermedia.</title>
        <authorList>
            <person name="Ribeiro G.M."/>
            <person name="Porfirio-Sousa A.L."/>
            <person name="Maurer-Alcala X.X."/>
            <person name="Katz L.A."/>
            <person name="Lahr D.J.G."/>
        </authorList>
    </citation>
    <scope>NUCLEOTIDE SEQUENCE</scope>
</reference>
<dbReference type="PRINTS" id="PR00109">
    <property type="entry name" value="TYRKINASE"/>
</dbReference>
<proteinExistence type="inferred from homology"/>
<dbReference type="InterPro" id="IPR000719">
    <property type="entry name" value="Prot_kinase_dom"/>
</dbReference>
<evidence type="ECO:0000256" key="3">
    <source>
        <dbReference type="ARBA" id="ARBA00022840"/>
    </source>
</evidence>
<dbReference type="SUPFAM" id="SSF56112">
    <property type="entry name" value="Protein kinase-like (PK-like)"/>
    <property type="match status" value="1"/>
</dbReference>
<evidence type="ECO:0000259" key="4">
    <source>
        <dbReference type="PROSITE" id="PS50011"/>
    </source>
</evidence>
<dbReference type="GO" id="GO:0004674">
    <property type="term" value="F:protein serine/threonine kinase activity"/>
    <property type="evidence" value="ECO:0007669"/>
    <property type="project" value="TreeGrafter"/>
</dbReference>
<keyword evidence="3" id="KW-0067">ATP-binding</keyword>
<feature type="domain" description="Protein kinase" evidence="4">
    <location>
        <begin position="1"/>
        <end position="254"/>
    </location>
</feature>
<dbReference type="InterPro" id="IPR008271">
    <property type="entry name" value="Ser/Thr_kinase_AS"/>
</dbReference>
<comment type="similarity">
    <text evidence="1">Belongs to the protein kinase superfamily. TKL Ser/Thr protein kinase family. ROCO subfamily.</text>
</comment>
<dbReference type="PANTHER" id="PTHR44329">
    <property type="entry name" value="SERINE/THREONINE-PROTEIN KINASE TNNI3K-RELATED"/>
    <property type="match status" value="1"/>
</dbReference>
<dbReference type="Pfam" id="PF07714">
    <property type="entry name" value="PK_Tyr_Ser-Thr"/>
    <property type="match status" value="1"/>
</dbReference>
<accession>A0A6B2KYF0</accession>
<name>A0A6B2KYF0_9EUKA</name>